<dbReference type="AlphaFoldDB" id="A0A518CQQ8"/>
<proteinExistence type="predicted"/>
<sequence length="219" mass="23198">MLAKFHTYSLFGIDALPVEVEVDISPGALPKTILVGLAEAAVRESTHRVERALVNSGYTRPVDRIVINLSPADLPKEAPSFDLPIALGLLAASSQLQLERLNEYASVGELALDGSLRPIKGALSIALSAREQGKKGLLVPAASAKEAAVVEGLDVIPVGSLSEAVGFYSGQIDIAPMEFNWQTAVEQNGYQLDYADVKGQEMAKRALTVAAAGCHHLLL</sequence>
<dbReference type="Proteomes" id="UP000317178">
    <property type="component" value="Chromosome"/>
</dbReference>
<gene>
    <name evidence="2" type="primary">comM_1</name>
    <name evidence="2" type="ORF">Pla110_32820</name>
</gene>
<reference evidence="2 3" key="1">
    <citation type="submission" date="2019-02" db="EMBL/GenBank/DDBJ databases">
        <title>Deep-cultivation of Planctomycetes and their phenomic and genomic characterization uncovers novel biology.</title>
        <authorList>
            <person name="Wiegand S."/>
            <person name="Jogler M."/>
            <person name="Boedeker C."/>
            <person name="Pinto D."/>
            <person name="Vollmers J."/>
            <person name="Rivas-Marin E."/>
            <person name="Kohn T."/>
            <person name="Peeters S.H."/>
            <person name="Heuer A."/>
            <person name="Rast P."/>
            <person name="Oberbeckmann S."/>
            <person name="Bunk B."/>
            <person name="Jeske O."/>
            <person name="Meyerdierks A."/>
            <person name="Storesund J.E."/>
            <person name="Kallscheuer N."/>
            <person name="Luecker S."/>
            <person name="Lage O.M."/>
            <person name="Pohl T."/>
            <person name="Merkel B.J."/>
            <person name="Hornburger P."/>
            <person name="Mueller R.-W."/>
            <person name="Bruemmer F."/>
            <person name="Labrenz M."/>
            <person name="Spormann A.M."/>
            <person name="Op den Camp H."/>
            <person name="Overmann J."/>
            <person name="Amann R."/>
            <person name="Jetten M.S.M."/>
            <person name="Mascher T."/>
            <person name="Medema M.H."/>
            <person name="Devos D.P."/>
            <person name="Kaster A.-K."/>
            <person name="Ovreas L."/>
            <person name="Rohde M."/>
            <person name="Galperin M.Y."/>
            <person name="Jogler C."/>
        </authorList>
    </citation>
    <scope>NUCLEOTIDE SEQUENCE [LARGE SCALE GENOMIC DNA]</scope>
    <source>
        <strain evidence="2 3">Pla110</strain>
    </source>
</reference>
<organism evidence="2 3">
    <name type="scientific">Polystyrenella longa</name>
    <dbReference type="NCBI Taxonomy" id="2528007"/>
    <lineage>
        <taxon>Bacteria</taxon>
        <taxon>Pseudomonadati</taxon>
        <taxon>Planctomycetota</taxon>
        <taxon>Planctomycetia</taxon>
        <taxon>Planctomycetales</taxon>
        <taxon>Planctomycetaceae</taxon>
        <taxon>Polystyrenella</taxon>
    </lineage>
</organism>
<protein>
    <submittedName>
        <fullName evidence="2">Competence protein ComM</fullName>
    </submittedName>
</protein>
<name>A0A518CQQ8_9PLAN</name>
<dbReference type="OrthoDB" id="9813147at2"/>
<dbReference type="InterPro" id="IPR020568">
    <property type="entry name" value="Ribosomal_Su5_D2-typ_SF"/>
</dbReference>
<dbReference type="GO" id="GO:0005524">
    <property type="term" value="F:ATP binding"/>
    <property type="evidence" value="ECO:0007669"/>
    <property type="project" value="InterPro"/>
</dbReference>
<dbReference type="KEGG" id="plon:Pla110_32820"/>
<feature type="domain" description="Magnesium chelatase ChlI-like catalytic" evidence="1">
    <location>
        <begin position="193"/>
        <end position="219"/>
    </location>
</feature>
<evidence type="ECO:0000259" key="1">
    <source>
        <dbReference type="Pfam" id="PF01078"/>
    </source>
</evidence>
<evidence type="ECO:0000313" key="3">
    <source>
        <dbReference type="Proteomes" id="UP000317178"/>
    </source>
</evidence>
<accession>A0A518CQQ8</accession>
<dbReference type="InterPro" id="IPR000523">
    <property type="entry name" value="Mg_chelatse_chII-like_cat_dom"/>
</dbReference>
<keyword evidence="3" id="KW-1185">Reference proteome</keyword>
<evidence type="ECO:0000313" key="2">
    <source>
        <dbReference type="EMBL" id="QDU81540.1"/>
    </source>
</evidence>
<dbReference type="InterPro" id="IPR014721">
    <property type="entry name" value="Ribsml_uS5_D2-typ_fold_subgr"/>
</dbReference>
<dbReference type="Pfam" id="PF01078">
    <property type="entry name" value="Mg_chelatase"/>
    <property type="match status" value="1"/>
</dbReference>
<dbReference type="Pfam" id="PF13541">
    <property type="entry name" value="ChlI"/>
    <property type="match status" value="1"/>
</dbReference>
<dbReference type="EMBL" id="CP036281">
    <property type="protein sequence ID" value="QDU81540.1"/>
    <property type="molecule type" value="Genomic_DNA"/>
</dbReference>
<dbReference type="Gene3D" id="3.30.230.10">
    <property type="match status" value="1"/>
</dbReference>
<dbReference type="SUPFAM" id="SSF54211">
    <property type="entry name" value="Ribosomal protein S5 domain 2-like"/>
    <property type="match status" value="1"/>
</dbReference>